<accession>A0A1H3CV20</accession>
<organism evidence="2 3">
    <name type="scientific">Aidingimonas halophila</name>
    <dbReference type="NCBI Taxonomy" id="574349"/>
    <lineage>
        <taxon>Bacteria</taxon>
        <taxon>Pseudomonadati</taxon>
        <taxon>Pseudomonadota</taxon>
        <taxon>Gammaproteobacteria</taxon>
        <taxon>Oceanospirillales</taxon>
        <taxon>Halomonadaceae</taxon>
        <taxon>Aidingimonas</taxon>
    </lineage>
</organism>
<evidence type="ECO:0000256" key="1">
    <source>
        <dbReference type="ARBA" id="ARBA00023002"/>
    </source>
</evidence>
<dbReference type="Pfam" id="PF13510">
    <property type="entry name" value="Fer2_4"/>
    <property type="match status" value="1"/>
</dbReference>
<dbReference type="STRING" id="574349.SAMN05443545_106115"/>
<dbReference type="Gene3D" id="3.10.20.440">
    <property type="entry name" value="2Fe-2S iron-sulphur cluster binding domain, sarcosine oxidase, alpha subunit, N-terminal domain"/>
    <property type="match status" value="1"/>
</dbReference>
<dbReference type="EMBL" id="FNNI01000006">
    <property type="protein sequence ID" value="SDX57987.1"/>
    <property type="molecule type" value="Genomic_DNA"/>
</dbReference>
<keyword evidence="1" id="KW-0560">Oxidoreductase</keyword>
<dbReference type="InterPro" id="IPR036010">
    <property type="entry name" value="2Fe-2S_ferredoxin-like_sf"/>
</dbReference>
<dbReference type="AlphaFoldDB" id="A0A1H3CV20"/>
<dbReference type="SUPFAM" id="SSF54292">
    <property type="entry name" value="2Fe-2S ferredoxin-like"/>
    <property type="match status" value="1"/>
</dbReference>
<evidence type="ECO:0000313" key="3">
    <source>
        <dbReference type="Proteomes" id="UP000198500"/>
    </source>
</evidence>
<sequence>MFQRIAESSVIDGVDIQLDGEICRVPITLSVAAAVLFIKGDADYRRHVDGHARAPFCLMGCCHECLITIDGEPNRRGCLVSVAEGMSIERQLGGSQDDG</sequence>
<keyword evidence="3" id="KW-1185">Reference proteome</keyword>
<reference evidence="2 3" key="1">
    <citation type="submission" date="2016-10" db="EMBL/GenBank/DDBJ databases">
        <authorList>
            <person name="de Groot N.N."/>
        </authorList>
    </citation>
    <scope>NUCLEOTIDE SEQUENCE [LARGE SCALE GENOMIC DNA]</scope>
    <source>
        <strain evidence="2 3">DSM 19219</strain>
    </source>
</reference>
<dbReference type="GO" id="GO:0016491">
    <property type="term" value="F:oxidoreductase activity"/>
    <property type="evidence" value="ECO:0007669"/>
    <property type="project" value="UniProtKB-KW"/>
</dbReference>
<gene>
    <name evidence="2" type="ORF">SAMN05443545_106115</name>
</gene>
<dbReference type="RefSeq" id="WP_092570207.1">
    <property type="nucleotide sequence ID" value="NZ_BMXH01000019.1"/>
</dbReference>
<dbReference type="Proteomes" id="UP000198500">
    <property type="component" value="Unassembled WGS sequence"/>
</dbReference>
<name>A0A1H3CV20_9GAMM</name>
<protein>
    <submittedName>
        <fullName evidence="2">Sarcosine oxidase subunit alpha</fullName>
    </submittedName>
</protein>
<dbReference type="InterPro" id="IPR042204">
    <property type="entry name" value="2Fe-2S-bd_N"/>
</dbReference>
<dbReference type="GO" id="GO:0051536">
    <property type="term" value="F:iron-sulfur cluster binding"/>
    <property type="evidence" value="ECO:0007669"/>
    <property type="project" value="InterPro"/>
</dbReference>
<dbReference type="OrthoDB" id="573392at2"/>
<proteinExistence type="predicted"/>
<evidence type="ECO:0000313" key="2">
    <source>
        <dbReference type="EMBL" id="SDX57987.1"/>
    </source>
</evidence>